<dbReference type="FunCoup" id="A0A067R5M7">
    <property type="interactions" value="4"/>
</dbReference>
<dbReference type="eggNOG" id="ENOG502SCIJ">
    <property type="taxonomic scope" value="Eukaryota"/>
</dbReference>
<evidence type="ECO:0000313" key="2">
    <source>
        <dbReference type="EMBL" id="KDR18575.1"/>
    </source>
</evidence>
<reference evidence="2 3" key="1">
    <citation type="journal article" date="2014" name="Nat. Commun.">
        <title>Molecular traces of alternative social organization in a termite genome.</title>
        <authorList>
            <person name="Terrapon N."/>
            <person name="Li C."/>
            <person name="Robertson H.M."/>
            <person name="Ji L."/>
            <person name="Meng X."/>
            <person name="Booth W."/>
            <person name="Chen Z."/>
            <person name="Childers C.P."/>
            <person name="Glastad K.M."/>
            <person name="Gokhale K."/>
            <person name="Gowin J."/>
            <person name="Gronenberg W."/>
            <person name="Hermansen R.A."/>
            <person name="Hu H."/>
            <person name="Hunt B.G."/>
            <person name="Huylmans A.K."/>
            <person name="Khalil S.M."/>
            <person name="Mitchell R.D."/>
            <person name="Munoz-Torres M.C."/>
            <person name="Mustard J.A."/>
            <person name="Pan H."/>
            <person name="Reese J.T."/>
            <person name="Scharf M.E."/>
            <person name="Sun F."/>
            <person name="Vogel H."/>
            <person name="Xiao J."/>
            <person name="Yang W."/>
            <person name="Yang Z."/>
            <person name="Yang Z."/>
            <person name="Zhou J."/>
            <person name="Zhu J."/>
            <person name="Brent C.S."/>
            <person name="Elsik C.G."/>
            <person name="Goodisman M.A."/>
            <person name="Liberles D.A."/>
            <person name="Roe R.M."/>
            <person name="Vargo E.L."/>
            <person name="Vilcinskas A."/>
            <person name="Wang J."/>
            <person name="Bornberg-Bauer E."/>
            <person name="Korb J."/>
            <person name="Zhang G."/>
            <person name="Liebig J."/>
        </authorList>
    </citation>
    <scope>NUCLEOTIDE SEQUENCE [LARGE SCALE GENOMIC DNA]</scope>
    <source>
        <tissue evidence="2">Whole organism</tissue>
    </source>
</reference>
<gene>
    <name evidence="2" type="ORF">L798_06555</name>
</gene>
<evidence type="ECO:0000313" key="3">
    <source>
        <dbReference type="Proteomes" id="UP000027135"/>
    </source>
</evidence>
<protein>
    <submittedName>
        <fullName evidence="2">Uncharacterized protein</fullName>
    </submittedName>
</protein>
<feature type="compositionally biased region" description="Polar residues" evidence="1">
    <location>
        <begin position="20"/>
        <end position="29"/>
    </location>
</feature>
<name>A0A067R5M7_ZOONE</name>
<evidence type="ECO:0000256" key="1">
    <source>
        <dbReference type="SAM" id="MobiDB-lite"/>
    </source>
</evidence>
<sequence>MKKRKVRKNQAVNEEDNKPHTQANDLSYDENQGFGNWLWSSEGVTCMRLFVITNSIVMFMTMTWPHVTDVMEIISSYFTEQQN</sequence>
<dbReference type="Proteomes" id="UP000027135">
    <property type="component" value="Unassembled WGS sequence"/>
</dbReference>
<feature type="region of interest" description="Disordered" evidence="1">
    <location>
        <begin position="1"/>
        <end position="29"/>
    </location>
</feature>
<dbReference type="AlphaFoldDB" id="A0A067R5M7"/>
<organism evidence="2 3">
    <name type="scientific">Zootermopsis nevadensis</name>
    <name type="common">Dampwood termite</name>
    <dbReference type="NCBI Taxonomy" id="136037"/>
    <lineage>
        <taxon>Eukaryota</taxon>
        <taxon>Metazoa</taxon>
        <taxon>Ecdysozoa</taxon>
        <taxon>Arthropoda</taxon>
        <taxon>Hexapoda</taxon>
        <taxon>Insecta</taxon>
        <taxon>Pterygota</taxon>
        <taxon>Neoptera</taxon>
        <taxon>Polyneoptera</taxon>
        <taxon>Dictyoptera</taxon>
        <taxon>Blattodea</taxon>
        <taxon>Blattoidea</taxon>
        <taxon>Termitoidae</taxon>
        <taxon>Termopsidae</taxon>
        <taxon>Zootermopsis</taxon>
    </lineage>
</organism>
<dbReference type="STRING" id="136037.A0A067R5M7"/>
<dbReference type="InParanoid" id="A0A067R5M7"/>
<dbReference type="EMBL" id="KK852680">
    <property type="protein sequence ID" value="KDR18575.1"/>
    <property type="molecule type" value="Genomic_DNA"/>
</dbReference>
<proteinExistence type="predicted"/>
<keyword evidence="3" id="KW-1185">Reference proteome</keyword>
<dbReference type="OMA" id="PHTQAND"/>
<accession>A0A067R5M7</accession>